<name>A0A1H6FVC0_THEAL</name>
<gene>
    <name evidence="2" type="ORF">SAMN02745716_1311</name>
</gene>
<keyword evidence="2" id="KW-0378">Hydrolase</keyword>
<proteinExistence type="predicted"/>
<dbReference type="Gene3D" id="3.40.630.10">
    <property type="entry name" value="Zn peptidases"/>
    <property type="match status" value="1"/>
</dbReference>
<dbReference type="GO" id="GO:0004180">
    <property type="term" value="F:carboxypeptidase activity"/>
    <property type="evidence" value="ECO:0007669"/>
    <property type="project" value="UniProtKB-KW"/>
</dbReference>
<dbReference type="InterPro" id="IPR051464">
    <property type="entry name" value="Peptidase_M42_aminopept"/>
</dbReference>
<dbReference type="EMBL" id="FNWJ01000002">
    <property type="protein sequence ID" value="SEH13774.1"/>
    <property type="molecule type" value="Genomic_DNA"/>
</dbReference>
<sequence length="407" mass="44146">MTAEAPSQPQPPTDPPLERELRALVERLAAIERPSASSGERAAAELLREEFAAFGVEGRVEREKAHGTYWWPVGIPTLASALAAWRARRPWAALVGTLAAAAVVDDITGGKQLFRRTLLPRRDTWNFVAEIGPPDAARTVIVVAHHDAAHPGLVFHPELPRTLARTFPRVHRHLNATPPTMWGAVAGPLAVALGALFKNQLVRALGGVVNAGYVLAMADIALRKPVPGANDNLSGVAAIWALGRRLAQHGPPAGLRVVLVSTGSEESFMEGMQAFARRHFAAFDRERTAVICLDTVGSPHLLALEGEGMVWINRYSRALIELAHECARELGIFLWRGLRLRNATDGLIALRHGFPALAIGSCDRYKIPSNYHWPTDTPDRVDYGTVADCVELVALMLERIAGGAALR</sequence>
<keyword evidence="3" id="KW-1185">Reference proteome</keyword>
<feature type="domain" description="Peptidase M28" evidence="1">
    <location>
        <begin position="226"/>
        <end position="394"/>
    </location>
</feature>
<dbReference type="SUPFAM" id="SSF53187">
    <property type="entry name" value="Zn-dependent exopeptidases"/>
    <property type="match status" value="1"/>
</dbReference>
<dbReference type="Pfam" id="PF04389">
    <property type="entry name" value="Peptidase_M28"/>
    <property type="match status" value="1"/>
</dbReference>
<dbReference type="RefSeq" id="WP_093117513.1">
    <property type="nucleotide sequence ID" value="NZ_FNWJ01000002.1"/>
</dbReference>
<dbReference type="InterPro" id="IPR007484">
    <property type="entry name" value="Peptidase_M28"/>
</dbReference>
<evidence type="ECO:0000313" key="3">
    <source>
        <dbReference type="Proteomes" id="UP000222056"/>
    </source>
</evidence>
<dbReference type="STRING" id="29539.SAMN02745716_1311"/>
<evidence type="ECO:0000259" key="1">
    <source>
        <dbReference type="Pfam" id="PF04389"/>
    </source>
</evidence>
<reference evidence="3" key="1">
    <citation type="submission" date="2016-10" db="EMBL/GenBank/DDBJ databases">
        <authorList>
            <person name="Varghese N."/>
            <person name="Submissions S."/>
        </authorList>
    </citation>
    <scope>NUCLEOTIDE SEQUENCE [LARGE SCALE GENOMIC DNA]</scope>
    <source>
        <strain evidence="3">ATCC 35263</strain>
    </source>
</reference>
<organism evidence="2 3">
    <name type="scientific">Thermoleophilum album</name>
    <dbReference type="NCBI Taxonomy" id="29539"/>
    <lineage>
        <taxon>Bacteria</taxon>
        <taxon>Bacillati</taxon>
        <taxon>Actinomycetota</taxon>
        <taxon>Thermoleophilia</taxon>
        <taxon>Thermoleophilales</taxon>
        <taxon>Thermoleophilaceae</taxon>
        <taxon>Thermoleophilum</taxon>
    </lineage>
</organism>
<protein>
    <submittedName>
        <fullName evidence="2">Zn-dependent amino-or carboxypeptidase, M28 family</fullName>
    </submittedName>
</protein>
<dbReference type="PANTHER" id="PTHR32481:SF0">
    <property type="entry name" value="AMINOPEPTIDASE YPDE-RELATED"/>
    <property type="match status" value="1"/>
</dbReference>
<dbReference type="PANTHER" id="PTHR32481">
    <property type="entry name" value="AMINOPEPTIDASE"/>
    <property type="match status" value="1"/>
</dbReference>
<dbReference type="Proteomes" id="UP000222056">
    <property type="component" value="Unassembled WGS sequence"/>
</dbReference>
<evidence type="ECO:0000313" key="2">
    <source>
        <dbReference type="EMBL" id="SEH13774.1"/>
    </source>
</evidence>
<accession>A0A1H6FVC0</accession>
<dbReference type="AlphaFoldDB" id="A0A1H6FVC0"/>
<keyword evidence="2" id="KW-0121">Carboxypeptidase</keyword>
<dbReference type="OrthoDB" id="3456059at2"/>
<keyword evidence="2" id="KW-0645">Protease</keyword>